<feature type="domain" description="Integrase catalytic" evidence="2">
    <location>
        <begin position="258"/>
        <end position="481"/>
    </location>
</feature>
<feature type="compositionally biased region" description="Basic and acidic residues" evidence="1">
    <location>
        <begin position="659"/>
        <end position="674"/>
    </location>
</feature>
<dbReference type="Gene3D" id="3.30.420.10">
    <property type="entry name" value="Ribonuclease H-like superfamily/Ribonuclease H"/>
    <property type="match status" value="1"/>
</dbReference>
<dbReference type="InterPro" id="IPR012337">
    <property type="entry name" value="RNaseH-like_sf"/>
</dbReference>
<protein>
    <submittedName>
        <fullName evidence="3">Mu transposase C-terminal domain-containing protein</fullName>
    </submittedName>
</protein>
<organism evidence="3 4">
    <name type="scientific">Pseudarthrobacter humi</name>
    <dbReference type="NCBI Taxonomy" id="2952523"/>
    <lineage>
        <taxon>Bacteria</taxon>
        <taxon>Bacillati</taxon>
        <taxon>Actinomycetota</taxon>
        <taxon>Actinomycetes</taxon>
        <taxon>Micrococcales</taxon>
        <taxon>Micrococcaceae</taxon>
        <taxon>Pseudarthrobacter</taxon>
    </lineage>
</organism>
<dbReference type="EMBL" id="JANCLV010000032">
    <property type="protein sequence ID" value="MCP9002091.1"/>
    <property type="molecule type" value="Genomic_DNA"/>
</dbReference>
<feature type="compositionally biased region" description="Basic residues" evidence="1">
    <location>
        <begin position="625"/>
        <end position="638"/>
    </location>
</feature>
<dbReference type="PROSITE" id="PS50994">
    <property type="entry name" value="INTEGRASE"/>
    <property type="match status" value="1"/>
</dbReference>
<accession>A0ABT1LVP1</accession>
<evidence type="ECO:0000259" key="2">
    <source>
        <dbReference type="PROSITE" id="PS50994"/>
    </source>
</evidence>
<reference evidence="3 4" key="1">
    <citation type="submission" date="2022-06" db="EMBL/GenBank/DDBJ databases">
        <title>Pseudarthrobacter sp. strain RMG13 Genome sequencing and assembly.</title>
        <authorList>
            <person name="Kim I."/>
        </authorList>
    </citation>
    <scope>NUCLEOTIDE SEQUENCE [LARGE SCALE GENOMIC DNA]</scope>
    <source>
        <strain evidence="3 4">RMG13</strain>
    </source>
</reference>
<dbReference type="Proteomes" id="UP001524318">
    <property type="component" value="Unassembled WGS sequence"/>
</dbReference>
<proteinExistence type="predicted"/>
<evidence type="ECO:0000256" key="1">
    <source>
        <dbReference type="SAM" id="MobiDB-lite"/>
    </source>
</evidence>
<dbReference type="SUPFAM" id="SSF53098">
    <property type="entry name" value="Ribonuclease H-like"/>
    <property type="match status" value="1"/>
</dbReference>
<keyword evidence="4" id="KW-1185">Reference proteome</keyword>
<dbReference type="InterPro" id="IPR001584">
    <property type="entry name" value="Integrase_cat-core"/>
</dbReference>
<name>A0ABT1LVP1_9MICC</name>
<dbReference type="InterPro" id="IPR015378">
    <property type="entry name" value="Transposase-like_Mu_C"/>
</dbReference>
<sequence>MTASDTSLRIGDEVMFRGVTYRLTGLDGDIALLAVAGESPVVIKLGALFADSSFKVTSARPAERRKLTGQSMLFDSLPPDVQQKTRRLESHITEILDGLPCDATPGQMPNPAYSVRLSLRQRELAKLSELREQGEAVSISSLQRLRLAYEKQGILGLVDQRLIRQTRITGQTDQRVVDTVLSVLEANTGQTSGTMDRLIRQVRKQLDAEHGPGAVPLPSRATLHRLMGRLAEGRHATGSARTRRTLAQQPAGPFGSVYPVRPGELMQIDSTPLDVAVELDDGVIGRVELTAMVDIATRSIPAAVIRPTTKAADAALLLARCVTPELMRPGWARAASMAASALPYRSMKSIDERLAAAAAKPVIMPETIVCDHGKAYLSHAFRNACRSLGVSLQPAHPDTPTDKPVIERTLQSIGTLFAQYVTGYLGSSVERRGRNAQNQAVFSLLEIQDLLDEWIITAWQNRPHEGLRDPFTPSRVLTPNEKYAALLSVSGYVPVPLEAEQYLELLPAETRVINSYGVKIRHRVYDCEDLNPYRGQKSGMKLLRDLWEVRYDTYDASCVWVRNHHDGGWITAYWRQLNATRQPFGEDIWERGRQIASGRGTASPSEQEITQAVDQLLDKASPSPGKRRPGHAKTRRIVARNAAATAARRSRPTDSTGPEPDHVLEAETEPRETAGHLAEVIPLKVYNPQERADEWW</sequence>
<evidence type="ECO:0000313" key="3">
    <source>
        <dbReference type="EMBL" id="MCP9002091.1"/>
    </source>
</evidence>
<comment type="caution">
    <text evidence="3">The sequence shown here is derived from an EMBL/GenBank/DDBJ whole genome shotgun (WGS) entry which is preliminary data.</text>
</comment>
<gene>
    <name evidence="3" type="ORF">NFC73_20535</name>
</gene>
<feature type="region of interest" description="Disordered" evidence="1">
    <location>
        <begin position="615"/>
        <end position="677"/>
    </location>
</feature>
<dbReference type="RefSeq" id="WP_254753302.1">
    <property type="nucleotide sequence ID" value="NZ_JANCLV010000032.1"/>
</dbReference>
<evidence type="ECO:0000313" key="4">
    <source>
        <dbReference type="Proteomes" id="UP001524318"/>
    </source>
</evidence>
<dbReference type="InterPro" id="IPR036397">
    <property type="entry name" value="RNaseH_sf"/>
</dbReference>
<dbReference type="Pfam" id="PF09299">
    <property type="entry name" value="Mu-transpos_C"/>
    <property type="match status" value="1"/>
</dbReference>